<protein>
    <submittedName>
        <fullName evidence="1">Uncharacterized protein</fullName>
    </submittedName>
</protein>
<reference evidence="1" key="2">
    <citation type="journal article" date="2015" name="Data Brief">
        <title>Shoot transcriptome of the giant reed, Arundo donax.</title>
        <authorList>
            <person name="Barrero R.A."/>
            <person name="Guerrero F.D."/>
            <person name="Moolhuijzen P."/>
            <person name="Goolsby J.A."/>
            <person name="Tidwell J."/>
            <person name="Bellgard S.E."/>
            <person name="Bellgard M.I."/>
        </authorList>
    </citation>
    <scope>NUCLEOTIDE SEQUENCE</scope>
    <source>
        <tissue evidence="1">Shoot tissue taken approximately 20 cm above the soil surface</tissue>
    </source>
</reference>
<proteinExistence type="predicted"/>
<name>A0A0A9BPG6_ARUDO</name>
<reference evidence="1" key="1">
    <citation type="submission" date="2014-09" db="EMBL/GenBank/DDBJ databases">
        <authorList>
            <person name="Magalhaes I.L.F."/>
            <person name="Oliveira U."/>
            <person name="Santos F.R."/>
            <person name="Vidigal T.H.D.A."/>
            <person name="Brescovit A.D."/>
            <person name="Santos A.J."/>
        </authorList>
    </citation>
    <scope>NUCLEOTIDE SEQUENCE</scope>
    <source>
        <tissue evidence="1">Shoot tissue taken approximately 20 cm above the soil surface</tissue>
    </source>
</reference>
<accession>A0A0A9BPG6</accession>
<dbReference type="EMBL" id="GBRH01236753">
    <property type="protein sequence ID" value="JAD61142.1"/>
    <property type="molecule type" value="Transcribed_RNA"/>
</dbReference>
<sequence>MCGSGGCAATVTWAVAVGRVAAVTCAARVVGCAAGMTWTARVLTSAAAATCAGGRAVRQSLSIDLLSASTPSAALLLALCPLLPATIPFESAQAAAAWGRGGALG</sequence>
<evidence type="ECO:0000313" key="1">
    <source>
        <dbReference type="EMBL" id="JAD61142.1"/>
    </source>
</evidence>
<organism evidence="1">
    <name type="scientific">Arundo donax</name>
    <name type="common">Giant reed</name>
    <name type="synonym">Donax arundinaceus</name>
    <dbReference type="NCBI Taxonomy" id="35708"/>
    <lineage>
        <taxon>Eukaryota</taxon>
        <taxon>Viridiplantae</taxon>
        <taxon>Streptophyta</taxon>
        <taxon>Embryophyta</taxon>
        <taxon>Tracheophyta</taxon>
        <taxon>Spermatophyta</taxon>
        <taxon>Magnoliopsida</taxon>
        <taxon>Liliopsida</taxon>
        <taxon>Poales</taxon>
        <taxon>Poaceae</taxon>
        <taxon>PACMAD clade</taxon>
        <taxon>Arundinoideae</taxon>
        <taxon>Arundineae</taxon>
        <taxon>Arundo</taxon>
    </lineage>
</organism>
<dbReference type="AlphaFoldDB" id="A0A0A9BPG6"/>